<name>A0AAF1KQN4_9HYPH</name>
<accession>A0AAF1KQN4</accession>
<dbReference type="AlphaFoldDB" id="A0AAF1KQN4"/>
<proteinExistence type="predicted"/>
<dbReference type="RefSeq" id="WP_111215986.1">
    <property type="nucleotide sequence ID" value="NZ_CP117255.1"/>
</dbReference>
<reference evidence="1 2" key="1">
    <citation type="journal article" date="2018" name="Sci. Rep.">
        <title>Rhizobium tumorigenes sp. nov., a novel plant tumorigenic bacterium isolated from cane gall tumors on thornless blackberry.</title>
        <authorList>
            <person name="Kuzmanovi N."/>
            <person name="Smalla K."/>
            <person name="Gronow S."/>
            <person name="PuBawska J."/>
        </authorList>
    </citation>
    <scope>NUCLEOTIDE SEQUENCE [LARGE SCALE GENOMIC DNA]</scope>
    <source>
        <strain evidence="1 2">1078</strain>
    </source>
</reference>
<sequence>MTFKARDLSANQHFLTAILRCADELIAIYRENPRIASIFAAQQRWLLAHAGFALHYGYPDEPGSGLYAARYVDLVLKHQIASRNTAVAFLQEMLAYRFLAAVPDRADRRTRLLEPTPTAVDYLGRWLQTHLFILDNLDGGSRIEQMMANPDAIAAMQPMIARQIINSDAVRNPGPSFALFNWVNSGGVVMDYLISRIQTMEGDTDKILIGPISMRDIHQQFMISNAHLKRLLKQAAGMGSVGWAGAPGKSSFWLSRSFVAEYWNYQAEKFAVIDAAAQAALEDQQAPSRVIRS</sequence>
<keyword evidence="2" id="KW-1185">Reference proteome</keyword>
<dbReference type="EMBL" id="CP117255">
    <property type="protein sequence ID" value="WFR95348.1"/>
    <property type="molecule type" value="Genomic_DNA"/>
</dbReference>
<dbReference type="Proteomes" id="UP000249499">
    <property type="component" value="Chromosome"/>
</dbReference>
<evidence type="ECO:0000313" key="1">
    <source>
        <dbReference type="EMBL" id="WFR95348.1"/>
    </source>
</evidence>
<dbReference type="KEGG" id="rtu:PR017_16475"/>
<evidence type="ECO:0000313" key="2">
    <source>
        <dbReference type="Proteomes" id="UP000249499"/>
    </source>
</evidence>
<reference evidence="2" key="2">
    <citation type="journal article" date="2023" name="MicrobiologyOpen">
        <title>Genomics of the tumorigenes clade of the family Rhizobiaceae and description of Rhizobium rhododendri sp. nov.</title>
        <authorList>
            <person name="Kuzmanovic N."/>
            <person name="diCenzo G.C."/>
            <person name="Bunk B."/>
            <person name="Sproeer C."/>
            <person name="Fruehling A."/>
            <person name="Neumann-Schaal M."/>
            <person name="Overmann J."/>
            <person name="Smalla K."/>
        </authorList>
    </citation>
    <scope>NUCLEOTIDE SEQUENCE [LARGE SCALE GENOMIC DNA]</scope>
    <source>
        <strain evidence="2">1078</strain>
    </source>
</reference>
<gene>
    <name evidence="1" type="ORF">PR017_16475</name>
</gene>
<organism evidence="1 2">
    <name type="scientific">Rhizobium tumorigenes</name>
    <dbReference type="NCBI Taxonomy" id="2041385"/>
    <lineage>
        <taxon>Bacteria</taxon>
        <taxon>Pseudomonadati</taxon>
        <taxon>Pseudomonadota</taxon>
        <taxon>Alphaproteobacteria</taxon>
        <taxon>Hyphomicrobiales</taxon>
        <taxon>Rhizobiaceae</taxon>
        <taxon>Rhizobium/Agrobacterium group</taxon>
        <taxon>Rhizobium</taxon>
    </lineage>
</organism>
<protein>
    <submittedName>
        <fullName evidence="1">Uncharacterized protein</fullName>
    </submittedName>
</protein>